<dbReference type="Proteomes" id="UP000515511">
    <property type="component" value="Chromosome"/>
</dbReference>
<dbReference type="EMBL" id="CP043641">
    <property type="protein sequence ID" value="QNE34643.1"/>
    <property type="molecule type" value="Genomic_DNA"/>
</dbReference>
<evidence type="ECO:0000313" key="3">
    <source>
        <dbReference type="Proteomes" id="UP000515511"/>
    </source>
</evidence>
<evidence type="ECO:0000313" key="2">
    <source>
        <dbReference type="EMBL" id="QNE34643.1"/>
    </source>
</evidence>
<keyword evidence="1" id="KW-1133">Transmembrane helix</keyword>
<evidence type="ECO:0000256" key="1">
    <source>
        <dbReference type="SAM" id="Phobius"/>
    </source>
</evidence>
<dbReference type="RefSeq" id="WP_185277817.1">
    <property type="nucleotide sequence ID" value="NZ_CP043641.1"/>
</dbReference>
<protein>
    <recommendedName>
        <fullName evidence="4">DUF2970 domain-containing protein</fullName>
    </recommendedName>
</protein>
<sequence length="74" mass="8173">MSEDSRDGSTPPHANRRYAGIVESLMTQLFIADSDPRAETKRAFLHWVVVSAAVIFAVWFVALIVIMLAAVLRG</sequence>
<reference evidence="3" key="1">
    <citation type="submission" date="2019-09" db="EMBL/GenBank/DDBJ databases">
        <title>Antimicrobial potential of Antarctic Bacteria.</title>
        <authorList>
            <person name="Benaud N."/>
            <person name="Edwards R.J."/>
            <person name="Ferrari B.C."/>
        </authorList>
    </citation>
    <scope>NUCLEOTIDE SEQUENCE [LARGE SCALE GENOMIC DNA]</scope>
    <source>
        <strain evidence="3">INR9</strain>
    </source>
</reference>
<name>A0A7G6Y828_9MICO</name>
<gene>
    <name evidence="2" type="ORF">F1C12_05580</name>
</gene>
<feature type="transmembrane region" description="Helical" evidence="1">
    <location>
        <begin position="44"/>
        <end position="72"/>
    </location>
</feature>
<dbReference type="KEGG" id="lse:F1C12_05580"/>
<organism evidence="2 3">
    <name type="scientific">Leifsonia shinshuensis</name>
    <dbReference type="NCBI Taxonomy" id="150026"/>
    <lineage>
        <taxon>Bacteria</taxon>
        <taxon>Bacillati</taxon>
        <taxon>Actinomycetota</taxon>
        <taxon>Actinomycetes</taxon>
        <taxon>Micrococcales</taxon>
        <taxon>Microbacteriaceae</taxon>
        <taxon>Leifsonia</taxon>
    </lineage>
</organism>
<proteinExistence type="predicted"/>
<accession>A0A7G6Y828</accession>
<dbReference type="AlphaFoldDB" id="A0A7G6Y828"/>
<evidence type="ECO:0008006" key="4">
    <source>
        <dbReference type="Google" id="ProtNLM"/>
    </source>
</evidence>
<keyword evidence="1" id="KW-0472">Membrane</keyword>
<keyword evidence="1" id="KW-0812">Transmembrane</keyword>